<dbReference type="Proteomes" id="UP000431401">
    <property type="component" value="Unassembled WGS sequence"/>
</dbReference>
<comment type="caution">
    <text evidence="1">The sequence shown here is derived from an EMBL/GenBank/DDBJ whole genome shotgun (WGS) entry which is preliminary data.</text>
</comment>
<evidence type="ECO:0000313" key="1">
    <source>
        <dbReference type="EMBL" id="MQY24864.1"/>
    </source>
</evidence>
<protein>
    <submittedName>
        <fullName evidence="1">Uncharacterized protein</fullName>
    </submittedName>
</protein>
<dbReference type="EMBL" id="WEGI01000001">
    <property type="protein sequence ID" value="MQY24864.1"/>
    <property type="molecule type" value="Genomic_DNA"/>
</dbReference>
<sequence length="50" mass="5729">MSLRHRHGYAVDLPRGLPTGFDKPIREFPAESAGTHRFLPRSARFEQVSH</sequence>
<organism evidence="1 2">
    <name type="scientific">Nocardia aurantia</name>
    <dbReference type="NCBI Taxonomy" id="2585199"/>
    <lineage>
        <taxon>Bacteria</taxon>
        <taxon>Bacillati</taxon>
        <taxon>Actinomycetota</taxon>
        <taxon>Actinomycetes</taxon>
        <taxon>Mycobacteriales</taxon>
        <taxon>Nocardiaceae</taxon>
        <taxon>Nocardia</taxon>
    </lineage>
</organism>
<keyword evidence="2" id="KW-1185">Reference proteome</keyword>
<gene>
    <name evidence="1" type="ORF">NRB56_04170</name>
</gene>
<evidence type="ECO:0000313" key="2">
    <source>
        <dbReference type="Proteomes" id="UP000431401"/>
    </source>
</evidence>
<reference evidence="1 2" key="1">
    <citation type="submission" date="2019-10" db="EMBL/GenBank/DDBJ databases">
        <title>Nocardia macrotermitis sp. nov. and Nocardia aurantia sp. nov., isolated from the gut of fungus growing-termite Macrotermes natalensis.</title>
        <authorList>
            <person name="Benndorf R."/>
            <person name="Schwitalla J."/>
            <person name="Martin K."/>
            <person name="De Beer W."/>
            <person name="Kaster A.-K."/>
            <person name="Vollmers J."/>
            <person name="Poulsen M."/>
            <person name="Beemelmanns C."/>
        </authorList>
    </citation>
    <scope>NUCLEOTIDE SEQUENCE [LARGE SCALE GENOMIC DNA]</scope>
    <source>
        <strain evidence="1 2">RB56</strain>
    </source>
</reference>
<name>A0A7K0DJA8_9NOCA</name>
<proteinExistence type="predicted"/>
<dbReference type="AlphaFoldDB" id="A0A7K0DJA8"/>
<accession>A0A7K0DJA8</accession>